<keyword evidence="1" id="KW-0732">Signal</keyword>
<dbReference type="InterPro" id="IPR000259">
    <property type="entry name" value="Adhesion_dom_fimbrial"/>
</dbReference>
<feature type="domain" description="Fimbrial-type adhesion" evidence="2">
    <location>
        <begin position="32"/>
        <end position="185"/>
    </location>
</feature>
<dbReference type="PANTHER" id="PTHR33420:SF11">
    <property type="entry name" value="FIMBRIAL-LIKE PROTEIN"/>
    <property type="match status" value="1"/>
</dbReference>
<dbReference type="GO" id="GO:0009289">
    <property type="term" value="C:pilus"/>
    <property type="evidence" value="ECO:0007669"/>
    <property type="project" value="InterPro"/>
</dbReference>
<feature type="chain" id="PRO_5043896568" evidence="1">
    <location>
        <begin position="24"/>
        <end position="185"/>
    </location>
</feature>
<gene>
    <name evidence="3" type="ORF">ABFG95_06335</name>
</gene>
<dbReference type="InterPro" id="IPR050263">
    <property type="entry name" value="Bact_Fimbrial_Adh_Pro"/>
</dbReference>
<protein>
    <submittedName>
        <fullName evidence="3">Fimbrial protein</fullName>
    </submittedName>
</protein>
<dbReference type="PANTHER" id="PTHR33420">
    <property type="entry name" value="FIMBRIAL SUBUNIT ELFA-RELATED"/>
    <property type="match status" value="1"/>
</dbReference>
<accession>A0AAU7LE27</accession>
<evidence type="ECO:0000313" key="3">
    <source>
        <dbReference type="EMBL" id="XBP00091.1"/>
    </source>
</evidence>
<reference evidence="3" key="1">
    <citation type="submission" date="2024-05" db="EMBL/GenBank/DDBJ databases">
        <title>Transcriptome analysis of the degradation process of organic nitrogen by two heterotrophic nitrifying and aerobic denitrifying bacteria, Achromobacter sp. HNDS-1 and Enterobacter sp. HNDS-6.</title>
        <authorList>
            <person name="Huang Y."/>
        </authorList>
    </citation>
    <scope>NUCLEOTIDE SEQUENCE</scope>
    <source>
        <strain evidence="3">HNDS-1</strain>
    </source>
</reference>
<dbReference type="InterPro" id="IPR008966">
    <property type="entry name" value="Adhesion_dom_sf"/>
</dbReference>
<dbReference type="Pfam" id="PF00419">
    <property type="entry name" value="Fimbrial"/>
    <property type="match status" value="1"/>
</dbReference>
<evidence type="ECO:0000256" key="1">
    <source>
        <dbReference type="SAM" id="SignalP"/>
    </source>
</evidence>
<dbReference type="SUPFAM" id="SSF49401">
    <property type="entry name" value="Bacterial adhesins"/>
    <property type="match status" value="1"/>
</dbReference>
<proteinExistence type="predicted"/>
<dbReference type="RefSeq" id="WP_175146102.1">
    <property type="nucleotide sequence ID" value="NZ_CP157584.1"/>
</dbReference>
<sequence>MFKKTLLATATSAALLGPLAAFAAGDTGQGSITFTGSVLEAPCSIAATDANMAVELGQVSNKVLSGTGKHGTSVPIEIHLIGCNFGTPTAGATNPAGSKIEIVFPGQTGTTGMIPNTMGSAQNVAIQLLAANGTSPVNFDVAGAGTQMSKGDNLLSFFARIANDGAAQAVAGTVKSKVTYMLDYK</sequence>
<feature type="signal peptide" evidence="1">
    <location>
        <begin position="1"/>
        <end position="23"/>
    </location>
</feature>
<dbReference type="GO" id="GO:0043709">
    <property type="term" value="P:cell adhesion involved in single-species biofilm formation"/>
    <property type="evidence" value="ECO:0007669"/>
    <property type="project" value="TreeGrafter"/>
</dbReference>
<dbReference type="EMBL" id="CP157584">
    <property type="protein sequence ID" value="XBP00091.1"/>
    <property type="molecule type" value="Genomic_DNA"/>
</dbReference>
<dbReference type="KEGG" id="achh:ABFG95_06335"/>
<organism evidence="3">
    <name type="scientific">Achromobacter sp. HNDS-1</name>
    <dbReference type="NCBI Taxonomy" id="3151598"/>
    <lineage>
        <taxon>Bacteria</taxon>
        <taxon>Pseudomonadati</taxon>
        <taxon>Pseudomonadota</taxon>
        <taxon>Betaproteobacteria</taxon>
        <taxon>Burkholderiales</taxon>
        <taxon>Alcaligenaceae</taxon>
        <taxon>Achromobacter</taxon>
    </lineage>
</organism>
<evidence type="ECO:0000259" key="2">
    <source>
        <dbReference type="Pfam" id="PF00419"/>
    </source>
</evidence>
<name>A0AAU7LE27_9BURK</name>
<dbReference type="InterPro" id="IPR036937">
    <property type="entry name" value="Adhesion_dom_fimbrial_sf"/>
</dbReference>
<dbReference type="Gene3D" id="2.60.40.1090">
    <property type="entry name" value="Fimbrial-type adhesion domain"/>
    <property type="match status" value="1"/>
</dbReference>
<dbReference type="AlphaFoldDB" id="A0AAU7LE27"/>